<dbReference type="Pfam" id="PF00005">
    <property type="entry name" value="ABC_tran"/>
    <property type="match status" value="1"/>
</dbReference>
<dbReference type="InterPro" id="IPR050352">
    <property type="entry name" value="ABCG_transporters"/>
</dbReference>
<dbReference type="PANTHER" id="PTHR48041:SF71">
    <property type="entry name" value="ATP-BINDING CASSETTE SUB-FAMILY G MEMBER 8"/>
    <property type="match status" value="1"/>
</dbReference>
<evidence type="ECO:0000256" key="2">
    <source>
        <dbReference type="ARBA" id="ARBA00005814"/>
    </source>
</evidence>
<dbReference type="GeneID" id="101849637"/>
<proteinExistence type="inferred from homology"/>
<dbReference type="PROSITE" id="PS50893">
    <property type="entry name" value="ABC_TRANSPORTER_2"/>
    <property type="match status" value="1"/>
</dbReference>
<name>A0ABM1A793_APLCA</name>
<reference evidence="12" key="1">
    <citation type="submission" date="2025-08" db="UniProtKB">
        <authorList>
            <consortium name="RefSeq"/>
        </authorList>
    </citation>
    <scope>IDENTIFICATION</scope>
</reference>
<accession>A0ABM1A793</accession>
<feature type="transmembrane region" description="Helical" evidence="9">
    <location>
        <begin position="360"/>
        <end position="382"/>
    </location>
</feature>
<protein>
    <submittedName>
        <fullName evidence="12">ATP-binding cassette sub-family G member 8</fullName>
    </submittedName>
</protein>
<keyword evidence="8 9" id="KW-0472">Membrane</keyword>
<evidence type="ECO:0000256" key="7">
    <source>
        <dbReference type="ARBA" id="ARBA00022989"/>
    </source>
</evidence>
<dbReference type="SUPFAM" id="SSF52540">
    <property type="entry name" value="P-loop containing nucleoside triphosphate hydrolases"/>
    <property type="match status" value="1"/>
</dbReference>
<evidence type="ECO:0000256" key="8">
    <source>
        <dbReference type="ARBA" id="ARBA00023136"/>
    </source>
</evidence>
<dbReference type="InterPro" id="IPR003439">
    <property type="entry name" value="ABC_transporter-like_ATP-bd"/>
</dbReference>
<feature type="transmembrane region" description="Helical" evidence="9">
    <location>
        <begin position="394"/>
        <end position="418"/>
    </location>
</feature>
<dbReference type="InterPro" id="IPR027417">
    <property type="entry name" value="P-loop_NTPase"/>
</dbReference>
<evidence type="ECO:0000256" key="4">
    <source>
        <dbReference type="ARBA" id="ARBA00022692"/>
    </source>
</evidence>
<keyword evidence="7 9" id="KW-1133">Transmembrane helix</keyword>
<feature type="transmembrane region" description="Helical" evidence="9">
    <location>
        <begin position="664"/>
        <end position="689"/>
    </location>
</feature>
<keyword evidence="6 12" id="KW-0067">ATP-binding</keyword>
<evidence type="ECO:0000256" key="6">
    <source>
        <dbReference type="ARBA" id="ARBA00022840"/>
    </source>
</evidence>
<feature type="transmembrane region" description="Helical" evidence="9">
    <location>
        <begin position="439"/>
        <end position="463"/>
    </location>
</feature>
<dbReference type="Proteomes" id="UP000694888">
    <property type="component" value="Unplaced"/>
</dbReference>
<dbReference type="RefSeq" id="XP_012942207.2">
    <property type="nucleotide sequence ID" value="XM_013086753.2"/>
</dbReference>
<feature type="domain" description="ABC transporter" evidence="10">
    <location>
        <begin position="3"/>
        <end position="239"/>
    </location>
</feature>
<dbReference type="PROSITE" id="PS00211">
    <property type="entry name" value="ABC_TRANSPORTER_1"/>
    <property type="match status" value="1"/>
</dbReference>
<keyword evidence="4 9" id="KW-0812">Transmembrane</keyword>
<comment type="subcellular location">
    <subcellularLocation>
        <location evidence="1">Membrane</location>
        <topology evidence="1">Multi-pass membrane protein</topology>
    </subcellularLocation>
</comment>
<feature type="transmembrane region" description="Helical" evidence="9">
    <location>
        <begin position="592"/>
        <end position="612"/>
    </location>
</feature>
<evidence type="ECO:0000256" key="5">
    <source>
        <dbReference type="ARBA" id="ARBA00022741"/>
    </source>
</evidence>
<gene>
    <name evidence="12" type="primary">LOC101849637</name>
</gene>
<feature type="transmembrane region" description="Helical" evidence="9">
    <location>
        <begin position="475"/>
        <end position="492"/>
    </location>
</feature>
<feature type="transmembrane region" description="Helical" evidence="9">
    <location>
        <begin position="504"/>
        <end position="526"/>
    </location>
</feature>
<dbReference type="InterPro" id="IPR003593">
    <property type="entry name" value="AAA+_ATPase"/>
</dbReference>
<comment type="similarity">
    <text evidence="2">Belongs to the ABC transporter superfamily. ABCG family. Eye pigment precursor importer (TC 3.A.1.204) subfamily.</text>
</comment>
<evidence type="ECO:0000259" key="10">
    <source>
        <dbReference type="PROSITE" id="PS50893"/>
    </source>
</evidence>
<keyword evidence="5" id="KW-0547">Nucleotide-binding</keyword>
<dbReference type="InterPro" id="IPR013525">
    <property type="entry name" value="ABC2_TM"/>
</dbReference>
<dbReference type="InterPro" id="IPR017871">
    <property type="entry name" value="ABC_transporter-like_CS"/>
</dbReference>
<organism evidence="11 12">
    <name type="scientific">Aplysia californica</name>
    <name type="common">California sea hare</name>
    <dbReference type="NCBI Taxonomy" id="6500"/>
    <lineage>
        <taxon>Eukaryota</taxon>
        <taxon>Metazoa</taxon>
        <taxon>Spiralia</taxon>
        <taxon>Lophotrochozoa</taxon>
        <taxon>Mollusca</taxon>
        <taxon>Gastropoda</taxon>
        <taxon>Heterobranchia</taxon>
        <taxon>Euthyneura</taxon>
        <taxon>Tectipleura</taxon>
        <taxon>Aplysiida</taxon>
        <taxon>Aplysioidea</taxon>
        <taxon>Aplysiidae</taxon>
        <taxon>Aplysia</taxon>
    </lineage>
</organism>
<keyword evidence="3" id="KW-0813">Transport</keyword>
<evidence type="ECO:0000256" key="3">
    <source>
        <dbReference type="ARBA" id="ARBA00022448"/>
    </source>
</evidence>
<keyword evidence="11" id="KW-1185">Reference proteome</keyword>
<dbReference type="Pfam" id="PF01061">
    <property type="entry name" value="ABC2_membrane"/>
    <property type="match status" value="1"/>
</dbReference>
<evidence type="ECO:0000256" key="1">
    <source>
        <dbReference type="ARBA" id="ARBA00004141"/>
    </source>
</evidence>
<evidence type="ECO:0000313" key="12">
    <source>
        <dbReference type="RefSeq" id="XP_012942207.2"/>
    </source>
</evidence>
<dbReference type="SMART" id="SM00382">
    <property type="entry name" value="AAA"/>
    <property type="match status" value="1"/>
</dbReference>
<evidence type="ECO:0000256" key="9">
    <source>
        <dbReference type="SAM" id="Phobius"/>
    </source>
</evidence>
<evidence type="ECO:0000313" key="11">
    <source>
        <dbReference type="Proteomes" id="UP000694888"/>
    </source>
</evidence>
<sequence>MPWEWMEPGRTTQILQDVSFTAKSGQLMAVLGGSGSGKTTLLDVLASRTTTGEMSGNVYLNSVAATKDIVDACTGYVRQDDRLISFLTVRESLMFVAQLKLPKSFTHEQIVDRVDRVIQELGLKHVADTKVGNATQRGLSGGERRRVSIGIQLLILPSILLLDEPTSGLDSFTANNIAQTLSRLASKKRTVLMSIHQPRFDIFNIVDVMMILSRGKIVYYGPGKEMISYFTTLGYPCPELTNPCDFYIDLATVDKTTKEREDRTLTTVRCLHEAYRATDNAISAEEISTADVIGSDEMRSYSEAFPGSNKKRHVEGLVVPKNETLKQLLKAHELHRSTSGIFTQFYCLFKRFMRINIDDWTSLLTHMVEAVLMSTLLGTGFYDLKLGQSSVRDWFGLMFMVCVMYPYMILLGLIGRCFEERRFLYFELQDKLYHPSAFYFAKVFSDLPFHLLFLLIYCVPVYGLTGLNIDAYSCFMFYIFVSASVFSSRCIAMMSAALLPTYELASVFAQIIFSLYFMSGGFILNLDNILPETRWLSDLSLMRWSYQALAYIFIEDLTFECDEGAAVSCVRNGAQAMKIYGLDSGELWTCGLVIGLNVLVFLVIMLVGLVWVPQKPHDEDMFTGSRIMERFYRKTFECDEGAAVSCVRNGAQAMKIYGLDSGELWTCGLVIGLNVLVFLVIMLVGLVWVPQKPHDEDMFTGSRIMER</sequence>
<dbReference type="Gene3D" id="3.40.50.300">
    <property type="entry name" value="P-loop containing nucleotide triphosphate hydrolases"/>
    <property type="match status" value="1"/>
</dbReference>
<dbReference type="GO" id="GO:0005524">
    <property type="term" value="F:ATP binding"/>
    <property type="evidence" value="ECO:0007669"/>
    <property type="project" value="UniProtKB-KW"/>
</dbReference>
<dbReference type="PANTHER" id="PTHR48041">
    <property type="entry name" value="ABC TRANSPORTER G FAMILY MEMBER 28"/>
    <property type="match status" value="1"/>
</dbReference>